<keyword evidence="4" id="KW-1185">Reference proteome</keyword>
<feature type="region of interest" description="Disordered" evidence="2">
    <location>
        <begin position="199"/>
        <end position="253"/>
    </location>
</feature>
<proteinExistence type="predicted"/>
<evidence type="ECO:0000313" key="3">
    <source>
        <dbReference type="EMBL" id="KAF2072438.1"/>
    </source>
</evidence>
<keyword evidence="1" id="KW-0175">Coiled coil</keyword>
<feature type="coiled-coil region" evidence="1">
    <location>
        <begin position="318"/>
        <end position="345"/>
    </location>
</feature>
<feature type="compositionally biased region" description="Low complexity" evidence="2">
    <location>
        <begin position="136"/>
        <end position="151"/>
    </location>
</feature>
<dbReference type="AlphaFoldDB" id="A0A8J4PQU8"/>
<dbReference type="EMBL" id="AJWJ01000280">
    <property type="protein sequence ID" value="KAF2072438.1"/>
    <property type="molecule type" value="Genomic_DNA"/>
</dbReference>
<evidence type="ECO:0008006" key="5">
    <source>
        <dbReference type="Google" id="ProtNLM"/>
    </source>
</evidence>
<feature type="compositionally biased region" description="Polar residues" evidence="2">
    <location>
        <begin position="242"/>
        <end position="253"/>
    </location>
</feature>
<dbReference type="OrthoDB" id="21412at2759"/>
<feature type="compositionally biased region" description="Polar residues" evidence="2">
    <location>
        <begin position="206"/>
        <end position="234"/>
    </location>
</feature>
<protein>
    <recommendedName>
        <fullName evidence="5">Prespore-specific protein</fullName>
    </recommendedName>
</protein>
<reference evidence="3" key="1">
    <citation type="submission" date="2020-01" db="EMBL/GenBank/DDBJ databases">
        <title>Development of genomics and gene disruption for Polysphondylium violaceum indicates a role for the polyketide synthase stlB in stalk morphogenesis.</title>
        <authorList>
            <person name="Narita B."/>
            <person name="Kawabe Y."/>
            <person name="Kin K."/>
            <person name="Saito T."/>
            <person name="Gibbs R."/>
            <person name="Kuspa A."/>
            <person name="Muzny D."/>
            <person name="Queller D."/>
            <person name="Richards S."/>
            <person name="Strassman J."/>
            <person name="Sucgang R."/>
            <person name="Worley K."/>
            <person name="Schaap P."/>
        </authorList>
    </citation>
    <scope>NUCLEOTIDE SEQUENCE</scope>
    <source>
        <strain evidence="3">QSvi11</strain>
    </source>
</reference>
<evidence type="ECO:0000256" key="2">
    <source>
        <dbReference type="SAM" id="MobiDB-lite"/>
    </source>
</evidence>
<evidence type="ECO:0000256" key="1">
    <source>
        <dbReference type="SAM" id="Coils"/>
    </source>
</evidence>
<accession>A0A8J4PQU8</accession>
<dbReference type="Proteomes" id="UP000695562">
    <property type="component" value="Unassembled WGS sequence"/>
</dbReference>
<gene>
    <name evidence="3" type="ORF">CYY_006250</name>
</gene>
<evidence type="ECO:0000313" key="4">
    <source>
        <dbReference type="Proteomes" id="UP000695562"/>
    </source>
</evidence>
<sequence>MSTQVKDKRSNRRRVSCGFHHKRHQACPENCEGRISHPPESHTPVQDKFTVGCPECKNYFQEKMFSQSPILKTMPMSASSSPSSSAPVSPKAFYNNTLESPNKKAKKINSLVVVPNKTSSSYTKNQIIDSEDDVSDYSSEPSSDSSGPLLLVSAPSSPKSLLTRQESSSSVVPFIFQAASSAIDLASASEEFISRKDNGQTKRRYISSSPMTSPTLLQTPFDYSSNTSRVPSPSHQDDKYRTLSSPVPSPKISINSKTSTESLLFLLEQEVEKEIFTQKEMEMNVKRLKQKEDQEVVNRIQQVLDYQKTQQDIEYLRLQKKQEDLDIWRKQLEQMEKEMKLKELILQNQSFKSTPVPIPMSNNNHHSLNMNMKMMNTKQPMSFFHLLNNLAK</sequence>
<name>A0A8J4PQU8_9MYCE</name>
<organism evidence="3 4">
    <name type="scientific">Polysphondylium violaceum</name>
    <dbReference type="NCBI Taxonomy" id="133409"/>
    <lineage>
        <taxon>Eukaryota</taxon>
        <taxon>Amoebozoa</taxon>
        <taxon>Evosea</taxon>
        <taxon>Eumycetozoa</taxon>
        <taxon>Dictyostelia</taxon>
        <taxon>Dictyosteliales</taxon>
        <taxon>Dictyosteliaceae</taxon>
        <taxon>Polysphondylium</taxon>
    </lineage>
</organism>
<feature type="region of interest" description="Disordered" evidence="2">
    <location>
        <begin position="122"/>
        <end position="151"/>
    </location>
</feature>
<comment type="caution">
    <text evidence="3">The sequence shown here is derived from an EMBL/GenBank/DDBJ whole genome shotgun (WGS) entry which is preliminary data.</text>
</comment>